<gene>
    <name evidence="8" type="ORF">Kpho02_21560</name>
</gene>
<feature type="transmembrane region" description="Helical" evidence="7">
    <location>
        <begin position="26"/>
        <end position="45"/>
    </location>
</feature>
<evidence type="ECO:0000313" key="9">
    <source>
        <dbReference type="Proteomes" id="UP001165041"/>
    </source>
</evidence>
<evidence type="ECO:0000256" key="2">
    <source>
        <dbReference type="ARBA" id="ARBA00022448"/>
    </source>
</evidence>
<dbReference type="InterPro" id="IPR052031">
    <property type="entry name" value="Membrane_Transporter-Flippase"/>
</dbReference>
<dbReference type="PANTHER" id="PTHR43549:SF2">
    <property type="entry name" value="MULTIDRUG RESISTANCE PROTEIN NORM-RELATED"/>
    <property type="match status" value="1"/>
</dbReference>
<dbReference type="Proteomes" id="UP001165041">
    <property type="component" value="Unassembled WGS sequence"/>
</dbReference>
<dbReference type="PANTHER" id="PTHR43549">
    <property type="entry name" value="MULTIDRUG RESISTANCE PROTEIN YPNP-RELATED"/>
    <property type="match status" value="1"/>
</dbReference>
<dbReference type="GO" id="GO:0042910">
    <property type="term" value="F:xenobiotic transmembrane transporter activity"/>
    <property type="evidence" value="ECO:0007669"/>
    <property type="project" value="InterPro"/>
</dbReference>
<name>A0A9W6V235_9ACTN</name>
<evidence type="ECO:0000256" key="7">
    <source>
        <dbReference type="SAM" id="Phobius"/>
    </source>
</evidence>
<reference evidence="8" key="1">
    <citation type="submission" date="2023-02" db="EMBL/GenBank/DDBJ databases">
        <title>Kitasatospora phosalacinea NBRC 14627.</title>
        <authorList>
            <person name="Ichikawa N."/>
            <person name="Sato H."/>
            <person name="Tonouchi N."/>
        </authorList>
    </citation>
    <scope>NUCLEOTIDE SEQUENCE</scope>
    <source>
        <strain evidence="8">NBRC 14627</strain>
    </source>
</reference>
<feature type="transmembrane region" description="Helical" evidence="7">
    <location>
        <begin position="65"/>
        <end position="88"/>
    </location>
</feature>
<evidence type="ECO:0000256" key="6">
    <source>
        <dbReference type="ARBA" id="ARBA00023136"/>
    </source>
</evidence>
<proteinExistence type="predicted"/>
<keyword evidence="6 7" id="KW-0472">Membrane</keyword>
<feature type="transmembrane region" description="Helical" evidence="7">
    <location>
        <begin position="359"/>
        <end position="380"/>
    </location>
</feature>
<organism evidence="8 9">
    <name type="scientific">Kitasatospora phosalacinea</name>
    <dbReference type="NCBI Taxonomy" id="2065"/>
    <lineage>
        <taxon>Bacteria</taxon>
        <taxon>Bacillati</taxon>
        <taxon>Actinomycetota</taxon>
        <taxon>Actinomycetes</taxon>
        <taxon>Kitasatosporales</taxon>
        <taxon>Streptomycetaceae</taxon>
        <taxon>Kitasatospora</taxon>
    </lineage>
</organism>
<feature type="transmembrane region" description="Helical" evidence="7">
    <location>
        <begin position="199"/>
        <end position="220"/>
    </location>
</feature>
<dbReference type="EMBL" id="BSSA01000005">
    <property type="protein sequence ID" value="GLW69857.1"/>
    <property type="molecule type" value="Genomic_DNA"/>
</dbReference>
<accession>A0A9W6V235</accession>
<keyword evidence="5 7" id="KW-1133">Transmembrane helix</keyword>
<dbReference type="AlphaFoldDB" id="A0A9W6V235"/>
<sequence>MAGDSVATAEWREPALAPLEISAARFAASILLGLVAGLVLQAWTVAFLGRLGPEALYVRAVYTPVGYLVLAVTEGLVVATQVSAGIAAREGRSRDALRSVPTFFAIGAGLLLLQAVVALAAPGPVLTALGVAPDARRTVLVFIVALALTSALGLVPYLGAGVLRGLGHTGPAAWLGVLFTALSITGTAVLHAVTRLGVLAVPIGGLPATVIVGAAVAVVLRRKQVARPVLAGDRAAARELLSLGAPVAGTFLLLSTVTFGYLRVLHGAGPTEVAGFSLGQMVVGLLTVVAIAVGSGAAIAVTLRPGESRRALNHTGLITVLRLSLPPYLLLGAAAFLLREPITEALTTDRAAASVAAGYFAWVGPTLVLFGGTLALLSYLEQIGRAGVAFLLNVVYFAVMLAAAFLIPGPVDARDLAKLMAAGNVIGFISLWFSARHLVLRR</sequence>
<feature type="transmembrane region" description="Helical" evidence="7">
    <location>
        <begin position="140"/>
        <end position="160"/>
    </location>
</feature>
<keyword evidence="3" id="KW-1003">Cell membrane</keyword>
<keyword evidence="2" id="KW-0813">Transport</keyword>
<dbReference type="GO" id="GO:0005886">
    <property type="term" value="C:plasma membrane"/>
    <property type="evidence" value="ECO:0007669"/>
    <property type="project" value="UniProtKB-SubCell"/>
</dbReference>
<evidence type="ECO:0000256" key="4">
    <source>
        <dbReference type="ARBA" id="ARBA00022692"/>
    </source>
</evidence>
<evidence type="ECO:0000313" key="8">
    <source>
        <dbReference type="EMBL" id="GLW69857.1"/>
    </source>
</evidence>
<evidence type="ECO:0000256" key="1">
    <source>
        <dbReference type="ARBA" id="ARBA00004651"/>
    </source>
</evidence>
<dbReference type="GO" id="GO:0015297">
    <property type="term" value="F:antiporter activity"/>
    <property type="evidence" value="ECO:0007669"/>
    <property type="project" value="InterPro"/>
</dbReference>
<dbReference type="Pfam" id="PF01554">
    <property type="entry name" value="MatE"/>
    <property type="match status" value="1"/>
</dbReference>
<dbReference type="InterPro" id="IPR002528">
    <property type="entry name" value="MATE_fam"/>
</dbReference>
<feature type="transmembrane region" description="Helical" evidence="7">
    <location>
        <begin position="100"/>
        <end position="120"/>
    </location>
</feature>
<evidence type="ECO:0008006" key="10">
    <source>
        <dbReference type="Google" id="ProtNLM"/>
    </source>
</evidence>
<keyword evidence="4 7" id="KW-0812">Transmembrane</keyword>
<protein>
    <recommendedName>
        <fullName evidence="10">Na+-driven multidrug efflux pump</fullName>
    </recommendedName>
</protein>
<comment type="subcellular location">
    <subcellularLocation>
        <location evidence="1">Cell membrane</location>
        <topology evidence="1">Multi-pass membrane protein</topology>
    </subcellularLocation>
</comment>
<feature type="transmembrane region" description="Helical" evidence="7">
    <location>
        <begin position="282"/>
        <end position="303"/>
    </location>
</feature>
<evidence type="ECO:0000256" key="3">
    <source>
        <dbReference type="ARBA" id="ARBA00022475"/>
    </source>
</evidence>
<comment type="caution">
    <text evidence="8">The sequence shown here is derived from an EMBL/GenBank/DDBJ whole genome shotgun (WGS) entry which is preliminary data.</text>
</comment>
<feature type="transmembrane region" description="Helical" evidence="7">
    <location>
        <begin position="172"/>
        <end position="193"/>
    </location>
</feature>
<feature type="transmembrane region" description="Helical" evidence="7">
    <location>
        <begin position="315"/>
        <end position="339"/>
    </location>
</feature>
<feature type="transmembrane region" description="Helical" evidence="7">
    <location>
        <begin position="240"/>
        <end position="262"/>
    </location>
</feature>
<feature type="transmembrane region" description="Helical" evidence="7">
    <location>
        <begin position="387"/>
        <end position="407"/>
    </location>
</feature>
<dbReference type="RefSeq" id="WP_285735717.1">
    <property type="nucleotide sequence ID" value="NZ_BSSA01000005.1"/>
</dbReference>
<evidence type="ECO:0000256" key="5">
    <source>
        <dbReference type="ARBA" id="ARBA00022989"/>
    </source>
</evidence>
<feature type="transmembrane region" description="Helical" evidence="7">
    <location>
        <begin position="419"/>
        <end position="439"/>
    </location>
</feature>